<evidence type="ECO:0000313" key="4">
    <source>
        <dbReference type="Proteomes" id="UP000012065"/>
    </source>
</evidence>
<feature type="compositionally biased region" description="Low complexity" evidence="2">
    <location>
        <begin position="115"/>
        <end position="124"/>
    </location>
</feature>
<dbReference type="EMBL" id="CAOJ01014762">
    <property type="protein sequence ID" value="CCO35565.1"/>
    <property type="molecule type" value="Genomic_DNA"/>
</dbReference>
<dbReference type="GO" id="GO:0003676">
    <property type="term" value="F:nucleic acid binding"/>
    <property type="evidence" value="ECO:0007669"/>
    <property type="project" value="InterPro"/>
</dbReference>
<dbReference type="AlphaFoldDB" id="M5C968"/>
<evidence type="ECO:0000256" key="1">
    <source>
        <dbReference type="ARBA" id="ARBA00022664"/>
    </source>
</evidence>
<organism evidence="3 4">
    <name type="scientific">Thanatephorus cucumeris (strain AG1-IB / isolate 7/3/14)</name>
    <name type="common">Lettuce bottom rot fungus</name>
    <name type="synonym">Rhizoctonia solani</name>
    <dbReference type="NCBI Taxonomy" id="1108050"/>
    <lineage>
        <taxon>Eukaryota</taxon>
        <taxon>Fungi</taxon>
        <taxon>Dikarya</taxon>
        <taxon>Basidiomycota</taxon>
        <taxon>Agaricomycotina</taxon>
        <taxon>Agaricomycetes</taxon>
        <taxon>Cantharellales</taxon>
        <taxon>Ceratobasidiaceae</taxon>
        <taxon>Rhizoctonia</taxon>
        <taxon>Rhizoctonia solani AG-1</taxon>
    </lineage>
</organism>
<dbReference type="InterPro" id="IPR036875">
    <property type="entry name" value="Znf_CCHC_sf"/>
</dbReference>
<protein>
    <recommendedName>
        <fullName evidence="5">Retrotransposon gag domain-containing protein</fullName>
    </recommendedName>
</protein>
<evidence type="ECO:0000256" key="2">
    <source>
        <dbReference type="SAM" id="MobiDB-lite"/>
    </source>
</evidence>
<comment type="caution">
    <text evidence="3">The sequence shown here is derived from an EMBL/GenBank/DDBJ whole genome shotgun (WGS) entry which is preliminary data.</text>
</comment>
<feature type="region of interest" description="Disordered" evidence="2">
    <location>
        <begin position="99"/>
        <end position="124"/>
    </location>
</feature>
<sequence>MEGKATDWATPIIDDITSDKPGAPKDIVALQQTTSTADYVTDFRNISTDLDWNNSALQDQFLRGVHWKVKEQIALWDSDPSSIKELFNVAICIDNIHHENNENRPKRPQPSGQQATTTTTVSTTSTARRVEIEKLPNYVAPEEQDRRWAEGLYVKCREQGHIFRNCPNGWRTKAKIETAKVGEDQPEKE</sequence>
<dbReference type="SUPFAM" id="SSF57756">
    <property type="entry name" value="Retrovirus zinc finger-like domains"/>
    <property type="match status" value="1"/>
</dbReference>
<gene>
    <name evidence="3" type="ORF">BN14_09683</name>
</gene>
<evidence type="ECO:0008006" key="5">
    <source>
        <dbReference type="Google" id="ProtNLM"/>
    </source>
</evidence>
<proteinExistence type="predicted"/>
<name>M5C968_THACB</name>
<evidence type="ECO:0000313" key="3">
    <source>
        <dbReference type="EMBL" id="CCO35565.1"/>
    </source>
</evidence>
<reference evidence="3 4" key="1">
    <citation type="journal article" date="2013" name="J. Biotechnol.">
        <title>Establishment and interpretation of the genome sequence of the phytopathogenic fungus Rhizoctonia solani AG1-IB isolate 7/3/14.</title>
        <authorList>
            <person name="Wibberg D.W."/>
            <person name="Jelonek L.J."/>
            <person name="Rupp O.R."/>
            <person name="Hennig M.H."/>
            <person name="Eikmeyer F.E."/>
            <person name="Goesmann A.G."/>
            <person name="Hartmann A.H."/>
            <person name="Borriss R.B."/>
            <person name="Grosch R.G."/>
            <person name="Puehler A.P."/>
            <person name="Schlueter A.S."/>
        </authorList>
    </citation>
    <scope>NUCLEOTIDE SEQUENCE [LARGE SCALE GENOMIC DNA]</scope>
    <source>
        <strain evidence="4">AG1-IB / isolate 7/3/14</strain>
    </source>
</reference>
<dbReference type="Proteomes" id="UP000012065">
    <property type="component" value="Unassembled WGS sequence"/>
</dbReference>
<dbReference type="GO" id="GO:0008270">
    <property type="term" value="F:zinc ion binding"/>
    <property type="evidence" value="ECO:0007669"/>
    <property type="project" value="InterPro"/>
</dbReference>
<accession>M5C968</accession>
<keyword evidence="1" id="KW-0507">mRNA processing</keyword>
<dbReference type="GO" id="GO:0006397">
    <property type="term" value="P:mRNA processing"/>
    <property type="evidence" value="ECO:0007669"/>
    <property type="project" value="UniProtKB-KW"/>
</dbReference>
<dbReference type="HOGENOM" id="CLU_000384_20_0_1"/>